<reference evidence="1 2" key="1">
    <citation type="journal article" date="2017" name="Nat. Commun.">
        <title>In situ click chemistry generation of cyclooxygenase-2 inhibitors.</title>
        <authorList>
            <person name="Bhardwaj A."/>
            <person name="Kaur J."/>
            <person name="Wuest M."/>
            <person name="Wuest F."/>
        </authorList>
    </citation>
    <scope>NUCLEOTIDE SEQUENCE [LARGE SCALE GENOMIC DNA]</scope>
    <source>
        <strain evidence="1">S2_012_000_R3_94</strain>
    </source>
</reference>
<name>A0A533I489_PARDE</name>
<evidence type="ECO:0000313" key="1">
    <source>
        <dbReference type="EMBL" id="TKW65184.1"/>
    </source>
</evidence>
<comment type="caution">
    <text evidence="1">The sequence shown here is derived from an EMBL/GenBank/DDBJ whole genome shotgun (WGS) entry which is preliminary data.</text>
</comment>
<accession>A0A533I489</accession>
<evidence type="ECO:0000313" key="2">
    <source>
        <dbReference type="Proteomes" id="UP000315344"/>
    </source>
</evidence>
<protein>
    <submittedName>
        <fullName evidence="1">Uncharacterized protein</fullName>
    </submittedName>
</protein>
<gene>
    <name evidence="1" type="ORF">DI616_15770</name>
</gene>
<sequence length="607" mass="65806">MSNVIQVVAFVVDKYNMTLYKPDGTEHLIKQGDPLLRQVLEIITPIIQDGGIAEVDLGQHEDLGKEFKDFEAKTGGLVQFFKVLKADAEKFLAQLTGNTDIVAPLALGVIPSKNPAVTRVEVKRKDGDAAEASKAKQNAAINEVLANAKPTSSTEFKAPMADQHDEKGQLVSEGTETIIAKVGDTVIPGVEKLAGQFEYASKQGNSTIGMENFLRRLGVVIKERGHSVEDLLKFLERGDLPIADDGSFVAYKILRKRGDHFVDCHSGKVPQRVGSYVHMDHSLVDPNRRNECSNGLHVARRGYIGNFSGDVCTLIKVNPEDVIAVPEYDANKMRVCGYHIIDLIADSDYKSLKRDNAMTDNMAAKIQLGKALAGEHIGITEKVKITEQMGGGVQVTQVTNRKEAKQAVAKQKATTKKRVAEAIKTKAKDVQSDDAVDPTKLAKAVAKQKAAGGSAREQKALEMFAKVSEADTPRAKWAFANDLVNFKKAAKVSWEKLGISALQGDNLVSIAKTEPVFTAPVEEKKPAKAPAKVQTKAVTKPVKATPAAQPAKVDREALLRGLMVKVVKGDKKAAQEALLLKKKSKKSWEALGLTKAEGEKIVKLAAK</sequence>
<organism evidence="1 2">
    <name type="scientific">Paracoccus denitrificans</name>
    <dbReference type="NCBI Taxonomy" id="266"/>
    <lineage>
        <taxon>Bacteria</taxon>
        <taxon>Pseudomonadati</taxon>
        <taxon>Pseudomonadota</taxon>
        <taxon>Alphaproteobacteria</taxon>
        <taxon>Rhodobacterales</taxon>
        <taxon>Paracoccaceae</taxon>
        <taxon>Paracoccus</taxon>
    </lineage>
</organism>
<dbReference type="Proteomes" id="UP000315344">
    <property type="component" value="Unassembled WGS sequence"/>
</dbReference>
<dbReference type="EMBL" id="VAFL01000015">
    <property type="protein sequence ID" value="TKW65184.1"/>
    <property type="molecule type" value="Genomic_DNA"/>
</dbReference>
<dbReference type="AlphaFoldDB" id="A0A533I489"/>
<proteinExistence type="predicted"/>